<dbReference type="InParanoid" id="A0A067P3W1"/>
<dbReference type="Proteomes" id="UP000027073">
    <property type="component" value="Unassembled WGS sequence"/>
</dbReference>
<proteinExistence type="predicted"/>
<gene>
    <name evidence="1" type="ORF">PLEOSDRAFT_1087979</name>
</gene>
<evidence type="ECO:0000313" key="2">
    <source>
        <dbReference type="Proteomes" id="UP000027073"/>
    </source>
</evidence>
<evidence type="ECO:0000313" key="1">
    <source>
        <dbReference type="EMBL" id="KDQ33920.1"/>
    </source>
</evidence>
<reference evidence="2" key="1">
    <citation type="journal article" date="2014" name="Proc. Natl. Acad. Sci. U.S.A.">
        <title>Extensive sampling of basidiomycete genomes demonstrates inadequacy of the white-rot/brown-rot paradigm for wood decay fungi.</title>
        <authorList>
            <person name="Riley R."/>
            <person name="Salamov A.A."/>
            <person name="Brown D.W."/>
            <person name="Nagy L.G."/>
            <person name="Floudas D."/>
            <person name="Held B.W."/>
            <person name="Levasseur A."/>
            <person name="Lombard V."/>
            <person name="Morin E."/>
            <person name="Otillar R."/>
            <person name="Lindquist E.A."/>
            <person name="Sun H."/>
            <person name="LaButti K.M."/>
            <person name="Schmutz J."/>
            <person name="Jabbour D."/>
            <person name="Luo H."/>
            <person name="Baker S.E."/>
            <person name="Pisabarro A.G."/>
            <person name="Walton J.D."/>
            <person name="Blanchette R.A."/>
            <person name="Henrissat B."/>
            <person name="Martin F."/>
            <person name="Cullen D."/>
            <person name="Hibbett D.S."/>
            <person name="Grigoriev I.V."/>
        </authorList>
    </citation>
    <scope>NUCLEOTIDE SEQUENCE [LARGE SCALE GENOMIC DNA]</scope>
    <source>
        <strain evidence="2">PC15</strain>
    </source>
</reference>
<dbReference type="EMBL" id="KL198004">
    <property type="protein sequence ID" value="KDQ33920.1"/>
    <property type="molecule type" value="Genomic_DNA"/>
</dbReference>
<accession>A0A067P3W1</accession>
<protein>
    <submittedName>
        <fullName evidence="1">Uncharacterized protein</fullName>
    </submittedName>
</protein>
<sequence length="82" mass="9562">MKGGTLSLQRVGRCGSKRLNGDKWRIRYGLIKRYAIGWSAADFLQNTFGYLRARTCSMHFLATSRQYPRPFRLAITWPFICE</sequence>
<organism evidence="1 2">
    <name type="scientific">Pleurotus ostreatus (strain PC15)</name>
    <name type="common">Oyster mushroom</name>
    <dbReference type="NCBI Taxonomy" id="1137138"/>
    <lineage>
        <taxon>Eukaryota</taxon>
        <taxon>Fungi</taxon>
        <taxon>Dikarya</taxon>
        <taxon>Basidiomycota</taxon>
        <taxon>Agaricomycotina</taxon>
        <taxon>Agaricomycetes</taxon>
        <taxon>Agaricomycetidae</taxon>
        <taxon>Agaricales</taxon>
        <taxon>Pleurotineae</taxon>
        <taxon>Pleurotaceae</taxon>
        <taxon>Pleurotus</taxon>
    </lineage>
</organism>
<name>A0A067P3W1_PLEO1</name>
<dbReference type="VEuPathDB" id="FungiDB:PLEOSDRAFT_1087979"/>
<dbReference type="HOGENOM" id="CLU_2559242_0_0_1"/>
<dbReference type="AlphaFoldDB" id="A0A067P3W1"/>